<feature type="transmembrane region" description="Helical" evidence="1">
    <location>
        <begin position="480"/>
        <end position="501"/>
    </location>
</feature>
<feature type="transmembrane region" description="Helical" evidence="1">
    <location>
        <begin position="102"/>
        <end position="121"/>
    </location>
</feature>
<evidence type="ECO:0000256" key="1">
    <source>
        <dbReference type="SAM" id="Phobius"/>
    </source>
</evidence>
<proteinExistence type="predicted"/>
<feature type="transmembrane region" description="Helical" evidence="1">
    <location>
        <begin position="239"/>
        <end position="260"/>
    </location>
</feature>
<protein>
    <recommendedName>
        <fullName evidence="3">ABC-2 type transport system permease protein</fullName>
    </recommendedName>
</protein>
<feature type="transmembrane region" description="Helical" evidence="1">
    <location>
        <begin position="63"/>
        <end position="81"/>
    </location>
</feature>
<sequence length="524" mass="54647">MVAVLVRLRRTIRRSFVKDPALYWGYWTLAAIVGVAMAAALAALVSAASSGPQGAAGVGAESLLAFILVVWVLVPLTVPSLQDQLVEPDRLALFPLSAPQRMVGLAAGVMASPTALLSFLAASGPIAAWGMPWWGRLASPLVAFVFAATCIAVSRALQTFFAGTLGGRRGRDVSVLLAAVLTVGFYVAMQVVPAMLADAAMSQRGAPALDVLSDATGWLPGGASARVMLDLRVDDATGASLHMLVALAWLALFAGIWVWALSRHSRGTTAGGRAEARSRARVGLSLPPLALRWMRPSPEMAAASQHLRYMRRHPRVAQQVLIGIGVGVFVANPLCSPGWLGVGAMAYASYAMVLLGGGLFNFDGPGIGFLNVVGADLRALLRAKSAVVLWLAVLVAVVFLGVEAVVRGTVHEVPAAILYAVGGAMWTSAGATLTAARFAFDGEKASSQRFVAVGPAFATLGWVIAGTIVAALLYGLVDAWIPREVTGVLMVAVGALVYRVSLRAGARALHRDPGLVLDRIPARA</sequence>
<feature type="transmembrane region" description="Helical" evidence="1">
    <location>
        <begin position="175"/>
        <end position="196"/>
    </location>
</feature>
<feature type="transmembrane region" description="Helical" evidence="1">
    <location>
        <begin position="133"/>
        <end position="154"/>
    </location>
</feature>
<feature type="transmembrane region" description="Helical" evidence="1">
    <location>
        <begin position="316"/>
        <end position="334"/>
    </location>
</feature>
<dbReference type="AlphaFoldDB" id="A0AA96FFU4"/>
<name>A0AA96FFU4_9MICO</name>
<evidence type="ECO:0008006" key="3">
    <source>
        <dbReference type="Google" id="ProtNLM"/>
    </source>
</evidence>
<dbReference type="KEGG" id="dcp:RN607_01785"/>
<keyword evidence="1" id="KW-1133">Transmembrane helix</keyword>
<gene>
    <name evidence="2" type="ORF">RN607_01785</name>
</gene>
<keyword evidence="1" id="KW-0812">Transmembrane</keyword>
<feature type="transmembrane region" description="Helical" evidence="1">
    <location>
        <begin position="450"/>
        <end position="474"/>
    </location>
</feature>
<keyword evidence="1" id="KW-0472">Membrane</keyword>
<dbReference type="RefSeq" id="WP_313543916.1">
    <property type="nucleotide sequence ID" value="NZ_CP134880.1"/>
</dbReference>
<feature type="transmembrane region" description="Helical" evidence="1">
    <location>
        <begin position="21"/>
        <end position="43"/>
    </location>
</feature>
<organism evidence="2">
    <name type="scientific">Demequina capsici</name>
    <dbReference type="NCBI Taxonomy" id="3075620"/>
    <lineage>
        <taxon>Bacteria</taxon>
        <taxon>Bacillati</taxon>
        <taxon>Actinomycetota</taxon>
        <taxon>Actinomycetes</taxon>
        <taxon>Micrococcales</taxon>
        <taxon>Demequinaceae</taxon>
        <taxon>Demequina</taxon>
    </lineage>
</organism>
<dbReference type="EMBL" id="CP134880">
    <property type="protein sequence ID" value="WNM27761.1"/>
    <property type="molecule type" value="Genomic_DNA"/>
</dbReference>
<accession>A0AA96FFU4</accession>
<evidence type="ECO:0000313" key="2">
    <source>
        <dbReference type="EMBL" id="WNM27761.1"/>
    </source>
</evidence>
<feature type="transmembrane region" description="Helical" evidence="1">
    <location>
        <begin position="416"/>
        <end position="438"/>
    </location>
</feature>
<dbReference type="Proteomes" id="UP001303408">
    <property type="component" value="Chromosome"/>
</dbReference>
<reference evidence="2" key="1">
    <citation type="submission" date="2023-09" db="EMBL/GenBank/DDBJ databases">
        <title>Demequina sp. a novel bacteria isolated from Capsicum annuum.</title>
        <authorList>
            <person name="Humaira Z."/>
            <person name="Lee J."/>
            <person name="Cho D."/>
        </authorList>
    </citation>
    <scope>NUCLEOTIDE SEQUENCE</scope>
    <source>
        <strain evidence="2">PMTSA13</strain>
    </source>
</reference>
<feature type="transmembrane region" description="Helical" evidence="1">
    <location>
        <begin position="387"/>
        <end position="410"/>
    </location>
</feature>